<protein>
    <submittedName>
        <fullName evidence="2">Uncharacterized protein</fullName>
    </submittedName>
</protein>
<feature type="region of interest" description="Disordered" evidence="1">
    <location>
        <begin position="115"/>
        <end position="190"/>
    </location>
</feature>
<feature type="compositionally biased region" description="Basic and acidic residues" evidence="1">
    <location>
        <begin position="17"/>
        <end position="36"/>
    </location>
</feature>
<dbReference type="Proteomes" id="UP001186944">
    <property type="component" value="Unassembled WGS sequence"/>
</dbReference>
<reference evidence="2" key="1">
    <citation type="submission" date="2019-08" db="EMBL/GenBank/DDBJ databases">
        <title>The improved chromosome-level genome for the pearl oyster Pinctada fucata martensii using PacBio sequencing and Hi-C.</title>
        <authorList>
            <person name="Zheng Z."/>
        </authorList>
    </citation>
    <scope>NUCLEOTIDE SEQUENCE</scope>
    <source>
        <strain evidence="2">ZZ-2019</strain>
        <tissue evidence="2">Adductor muscle</tissue>
    </source>
</reference>
<dbReference type="AlphaFoldDB" id="A0AA88YR79"/>
<feature type="compositionally biased region" description="Basic and acidic residues" evidence="1">
    <location>
        <begin position="148"/>
        <end position="183"/>
    </location>
</feature>
<accession>A0AA88YR79</accession>
<gene>
    <name evidence="2" type="ORF">FSP39_014015</name>
</gene>
<comment type="caution">
    <text evidence="2">The sequence shown here is derived from an EMBL/GenBank/DDBJ whole genome shotgun (WGS) entry which is preliminary data.</text>
</comment>
<feature type="compositionally biased region" description="Polar residues" evidence="1">
    <location>
        <begin position="119"/>
        <end position="130"/>
    </location>
</feature>
<evidence type="ECO:0000313" key="2">
    <source>
        <dbReference type="EMBL" id="KAK3102801.1"/>
    </source>
</evidence>
<dbReference type="EMBL" id="VSWD01000005">
    <property type="protein sequence ID" value="KAK3102801.1"/>
    <property type="molecule type" value="Genomic_DNA"/>
</dbReference>
<proteinExistence type="predicted"/>
<evidence type="ECO:0000313" key="3">
    <source>
        <dbReference type="Proteomes" id="UP001186944"/>
    </source>
</evidence>
<keyword evidence="3" id="KW-1185">Reference proteome</keyword>
<feature type="compositionally biased region" description="Polar residues" evidence="1">
    <location>
        <begin position="1"/>
        <end position="16"/>
    </location>
</feature>
<feature type="region of interest" description="Disordered" evidence="1">
    <location>
        <begin position="1"/>
        <end position="36"/>
    </location>
</feature>
<evidence type="ECO:0000256" key="1">
    <source>
        <dbReference type="SAM" id="MobiDB-lite"/>
    </source>
</evidence>
<organism evidence="2 3">
    <name type="scientific">Pinctada imbricata</name>
    <name type="common">Atlantic pearl-oyster</name>
    <name type="synonym">Pinctada martensii</name>
    <dbReference type="NCBI Taxonomy" id="66713"/>
    <lineage>
        <taxon>Eukaryota</taxon>
        <taxon>Metazoa</taxon>
        <taxon>Spiralia</taxon>
        <taxon>Lophotrochozoa</taxon>
        <taxon>Mollusca</taxon>
        <taxon>Bivalvia</taxon>
        <taxon>Autobranchia</taxon>
        <taxon>Pteriomorphia</taxon>
        <taxon>Pterioida</taxon>
        <taxon>Pterioidea</taxon>
        <taxon>Pteriidae</taxon>
        <taxon>Pinctada</taxon>
    </lineage>
</organism>
<name>A0AA88YR79_PINIB</name>
<sequence>MSVQDDQNDDTTITESNKSDHVDDVPMETNVDRSKDAPVIHTEVAEQVEQPRQLLVPLQPNFDENLPVIEDPALLLDLIQTGKLDVVVTADENGIAEIPTNTCLWSEEIENLFVPQQDMEPSQNKSQLTTKKSKKITSHRLLTSPEILEEKRKLKEEKEKKELQKKERMQKRLEKRLDKENQKKIKKMKK</sequence>